<dbReference type="InterPro" id="IPR009019">
    <property type="entry name" value="KH_sf_prok-type"/>
</dbReference>
<comment type="subunit">
    <text evidence="7 9">Part of the 30S ribosomal subunit.</text>
</comment>
<evidence type="ECO:0000256" key="6">
    <source>
        <dbReference type="ARBA" id="ARBA00035154"/>
    </source>
</evidence>
<dbReference type="InterPro" id="IPR001351">
    <property type="entry name" value="Ribosomal_uS3_C"/>
</dbReference>
<keyword evidence="3 7" id="KW-0694">RNA-binding</keyword>
<dbReference type="EMBL" id="MN966674">
    <property type="protein sequence ID" value="QIU83329.1"/>
    <property type="molecule type" value="Genomic_DNA"/>
</dbReference>
<name>A0A6H0JQN0_BOTLU</name>
<dbReference type="SUPFAM" id="SSF54814">
    <property type="entry name" value="Prokaryotic type KH domain (KH-domain type II)"/>
    <property type="match status" value="1"/>
</dbReference>
<dbReference type="InterPro" id="IPR036419">
    <property type="entry name" value="Ribosomal_S3_C_sf"/>
</dbReference>
<evidence type="ECO:0000256" key="7">
    <source>
        <dbReference type="HAMAP-Rule" id="MF_01309"/>
    </source>
</evidence>
<dbReference type="GeneID" id="55286991"/>
<dbReference type="Pfam" id="PF00189">
    <property type="entry name" value="Ribosomal_S3_C"/>
    <property type="match status" value="1"/>
</dbReference>
<dbReference type="GO" id="GO:0022627">
    <property type="term" value="C:cytosolic small ribosomal subunit"/>
    <property type="evidence" value="ECO:0007669"/>
    <property type="project" value="TreeGrafter"/>
</dbReference>
<keyword evidence="4 7" id="KW-0689">Ribosomal protein</keyword>
<dbReference type="GO" id="GO:0006412">
    <property type="term" value="P:translation"/>
    <property type="evidence" value="ECO:0007669"/>
    <property type="project" value="UniProtKB-UniRule"/>
</dbReference>
<dbReference type="PANTHER" id="PTHR11760:SF19">
    <property type="entry name" value="SMALL RIBOSOMAL SUBUNIT PROTEIN US3C"/>
    <property type="match status" value="1"/>
</dbReference>
<dbReference type="GO" id="GO:0019843">
    <property type="term" value="F:rRNA binding"/>
    <property type="evidence" value="ECO:0007669"/>
    <property type="project" value="UniProtKB-UniRule"/>
</dbReference>
<evidence type="ECO:0000256" key="4">
    <source>
        <dbReference type="ARBA" id="ARBA00022980"/>
    </source>
</evidence>
<gene>
    <name evidence="7 11" type="primary">rps3</name>
</gene>
<dbReference type="RefSeq" id="YP_009825514.1">
    <property type="nucleotide sequence ID" value="NC_048457.1"/>
</dbReference>
<dbReference type="HAMAP" id="MF_01309_B">
    <property type="entry name" value="Ribosomal_uS3_B"/>
    <property type="match status" value="1"/>
</dbReference>
<comment type="subcellular location">
    <subcellularLocation>
        <location evidence="7 9">Plastid</location>
        <location evidence="7 9">Chloroplast</location>
    </subcellularLocation>
</comment>
<evidence type="ECO:0000256" key="1">
    <source>
        <dbReference type="ARBA" id="ARBA00010761"/>
    </source>
</evidence>
<evidence type="ECO:0000256" key="2">
    <source>
        <dbReference type="ARBA" id="ARBA00022730"/>
    </source>
</evidence>
<proteinExistence type="inferred from homology"/>
<evidence type="ECO:0000256" key="8">
    <source>
        <dbReference type="RuleBase" id="RU003624"/>
    </source>
</evidence>
<sequence>MGQKIHPLGFRLGATQNHCSHWFARPKDYSKSITEDRRIRDCIDKYVRESVRNSSNYGGIARIEIQRKTDLIRVEIHTGFPGLLMEDHGLGIERLRANIRNVLNHKDQKLHLTLKEIEKPYGEPEILAEHIAPQLENRVAFRRAMGKAIELAERTNSKGIKIQIPGRLDGNEIARAEWAREGRVPSQTIRARINYCCYPARTIYGVLGIKVWIFQGDE</sequence>
<evidence type="ECO:0000256" key="5">
    <source>
        <dbReference type="ARBA" id="ARBA00023274"/>
    </source>
</evidence>
<dbReference type="PANTHER" id="PTHR11760">
    <property type="entry name" value="30S/40S RIBOSOMAL PROTEIN S3"/>
    <property type="match status" value="1"/>
</dbReference>
<dbReference type="AlphaFoldDB" id="A0A6H0JQN0"/>
<dbReference type="InterPro" id="IPR018280">
    <property type="entry name" value="Ribosomal_uS3_CS"/>
</dbReference>
<keyword evidence="9 11" id="KW-0150">Chloroplast</keyword>
<feature type="domain" description="KH type-2" evidence="10">
    <location>
        <begin position="47"/>
        <end position="118"/>
    </location>
</feature>
<dbReference type="InterPro" id="IPR057258">
    <property type="entry name" value="Ribosomal_uS3"/>
</dbReference>
<keyword evidence="9 11" id="KW-0934">Plastid</keyword>
<reference evidence="11" key="1">
    <citation type="journal article" date="2020" name="Mitochondrial DNA Part B Resour">
        <title>The complete chloroplast genome of a rare fern species from North China, Botrychium lunaria (Ophioglossaceae).</title>
        <authorList>
            <person name="Shen X.-L."/>
            <person name="Tong L."/>
            <person name="Lei F.-W."/>
            <person name="Zhu Y.-X."/>
            <person name="Mu X.-Y."/>
            <person name="Jiang W.-J."/>
        </authorList>
    </citation>
    <scope>NUCLEOTIDE SEQUENCE</scope>
</reference>
<geneLocation type="chloroplast" evidence="11"/>
<evidence type="ECO:0000256" key="3">
    <source>
        <dbReference type="ARBA" id="ARBA00022884"/>
    </source>
</evidence>
<dbReference type="InterPro" id="IPR004044">
    <property type="entry name" value="KH_dom_type_2"/>
</dbReference>
<dbReference type="PROSITE" id="PS00548">
    <property type="entry name" value="RIBOSOMAL_S3"/>
    <property type="match status" value="1"/>
</dbReference>
<evidence type="ECO:0000313" key="11">
    <source>
        <dbReference type="EMBL" id="QIU83329.1"/>
    </source>
</evidence>
<dbReference type="PROSITE" id="PS50823">
    <property type="entry name" value="KH_TYPE_2"/>
    <property type="match status" value="1"/>
</dbReference>
<dbReference type="SUPFAM" id="SSF54821">
    <property type="entry name" value="Ribosomal protein S3 C-terminal domain"/>
    <property type="match status" value="1"/>
</dbReference>
<evidence type="ECO:0000259" key="10">
    <source>
        <dbReference type="PROSITE" id="PS50823"/>
    </source>
</evidence>
<dbReference type="InterPro" id="IPR015946">
    <property type="entry name" value="KH_dom-like_a/b"/>
</dbReference>
<dbReference type="NCBIfam" id="TIGR01009">
    <property type="entry name" value="rpsC_bact"/>
    <property type="match status" value="1"/>
</dbReference>
<dbReference type="Gene3D" id="3.30.1140.32">
    <property type="entry name" value="Ribosomal protein S3, C-terminal domain"/>
    <property type="match status" value="1"/>
</dbReference>
<dbReference type="CDD" id="cd02412">
    <property type="entry name" value="KH-II_30S_S3"/>
    <property type="match status" value="1"/>
</dbReference>
<keyword evidence="2 7" id="KW-0699">rRNA-binding</keyword>
<protein>
    <recommendedName>
        <fullName evidence="6 7">Small ribosomal subunit protein uS3c</fullName>
    </recommendedName>
</protein>
<dbReference type="GO" id="GO:0009507">
    <property type="term" value="C:chloroplast"/>
    <property type="evidence" value="ECO:0007669"/>
    <property type="project" value="UniProtKB-SubCell"/>
</dbReference>
<reference evidence="11" key="2">
    <citation type="submission" date="2020-01" db="EMBL/GenBank/DDBJ databases">
        <authorList>
            <person name="Shen X."/>
            <person name="Mu X."/>
        </authorList>
    </citation>
    <scope>NUCLEOTIDE SEQUENCE</scope>
</reference>
<dbReference type="Gene3D" id="3.30.300.20">
    <property type="match status" value="1"/>
</dbReference>
<organism evidence="11">
    <name type="scientific">Botrychium lunaria</name>
    <name type="common">Moonwort</name>
    <dbReference type="NCBI Taxonomy" id="37231"/>
    <lineage>
        <taxon>Eukaryota</taxon>
        <taxon>Viridiplantae</taxon>
        <taxon>Streptophyta</taxon>
        <taxon>Embryophyta</taxon>
        <taxon>Tracheophyta</taxon>
        <taxon>Polypodiopsida</taxon>
        <taxon>Ophioglossidae</taxon>
        <taxon>Ophioglossales</taxon>
        <taxon>Ophioglossaceae</taxon>
        <taxon>Botrychioideae</taxon>
        <taxon>Botrychium</taxon>
    </lineage>
</organism>
<evidence type="ECO:0000256" key="9">
    <source>
        <dbReference type="RuleBase" id="RU003626"/>
    </source>
</evidence>
<dbReference type="Pfam" id="PF07650">
    <property type="entry name" value="KH_2"/>
    <property type="match status" value="1"/>
</dbReference>
<comment type="similarity">
    <text evidence="1 7 8">Belongs to the universal ribosomal protein uS3 family.</text>
</comment>
<dbReference type="InterPro" id="IPR005704">
    <property type="entry name" value="Ribosomal_uS3_bac-typ"/>
</dbReference>
<accession>A0A6H0JQN0</accession>
<dbReference type="GO" id="GO:0003735">
    <property type="term" value="F:structural constituent of ribosome"/>
    <property type="evidence" value="ECO:0007669"/>
    <property type="project" value="InterPro"/>
</dbReference>
<keyword evidence="5 7" id="KW-0687">Ribonucleoprotein</keyword>